<gene>
    <name evidence="3" type="ORF">SAMN02745149_01250</name>
</gene>
<dbReference type="Pfam" id="PF13286">
    <property type="entry name" value="HD_assoc"/>
    <property type="match status" value="1"/>
</dbReference>
<organism evidence="3 4">
    <name type="scientific">Treponema porcinum</name>
    <dbReference type="NCBI Taxonomy" id="261392"/>
    <lineage>
        <taxon>Bacteria</taxon>
        <taxon>Pseudomonadati</taxon>
        <taxon>Spirochaetota</taxon>
        <taxon>Spirochaetia</taxon>
        <taxon>Spirochaetales</taxon>
        <taxon>Treponemataceae</taxon>
        <taxon>Treponema</taxon>
    </lineage>
</organism>
<keyword evidence="4" id="KW-1185">Reference proteome</keyword>
<accession>A0A1T4KNC7</accession>
<evidence type="ECO:0000313" key="3">
    <source>
        <dbReference type="EMBL" id="SJZ43899.1"/>
    </source>
</evidence>
<name>A0A1T4KNC7_TREPO</name>
<dbReference type="GeneID" id="78316549"/>
<dbReference type="AlphaFoldDB" id="A0A1T4KNC7"/>
<dbReference type="SMART" id="SM00471">
    <property type="entry name" value="HDc"/>
    <property type="match status" value="1"/>
</dbReference>
<reference evidence="3 4" key="1">
    <citation type="submission" date="2017-02" db="EMBL/GenBank/DDBJ databases">
        <authorList>
            <person name="Peterson S.W."/>
        </authorList>
    </citation>
    <scope>NUCLEOTIDE SEQUENCE [LARGE SCALE GENOMIC DNA]</scope>
    <source>
        <strain evidence="3 4">ATCC BAA-908</strain>
    </source>
</reference>
<protein>
    <submittedName>
        <fullName evidence="3">dGTPase</fullName>
    </submittedName>
</protein>
<dbReference type="Pfam" id="PF01966">
    <property type="entry name" value="HD"/>
    <property type="match status" value="1"/>
</dbReference>
<dbReference type="GO" id="GO:0016793">
    <property type="term" value="F:triphosphoric monoester hydrolase activity"/>
    <property type="evidence" value="ECO:0007669"/>
    <property type="project" value="InterPro"/>
</dbReference>
<dbReference type="InterPro" id="IPR006674">
    <property type="entry name" value="HD_domain"/>
</dbReference>
<dbReference type="RefSeq" id="WP_078933159.1">
    <property type="nucleotide sequence ID" value="NZ_FUWG01000008.1"/>
</dbReference>
<dbReference type="PROSITE" id="PS51831">
    <property type="entry name" value="HD"/>
    <property type="match status" value="1"/>
</dbReference>
<sequence>MKDSFKDVRCDENSPKWENAVRRQTPIYSRNEIRSEFERDYTRILHCQAYRRLKHKTQVFYAPHNDHVCTRMEHVMHVASVAKTISKYLGLNEQLAEAIALGHDIGHAPFGHHGEDCLNALTEQKDGLNAPKKFWHERNSLFFADYIETLPDPDAVEQPLNLTYAVRDGLICHCGEIDQQGIKPRDEAIDLYSIKRPGIIQPYTWEGCVVKVADKIAYLGRDIEDARQYHILDMSAYRHIREIVATTLNGKESHAFRSGKAVNTTVLINDLIVDFCEQSSPEKGLCFSSEYFRFILELKKFNFAHIYNHWRLKEFANYASNIIATIYRTLMRTYEYARHGRISQALKYYPVLGKTFEEWLIKYARYLPDSTNTSGIPDISAAIRRYQTMRFNTEQVFNLADRDSYSKCVIEFISGMTDVFAIQVYEEIISF</sequence>
<dbReference type="EMBL" id="FUWG01000008">
    <property type="protein sequence ID" value="SJZ43899.1"/>
    <property type="molecule type" value="Genomic_DNA"/>
</dbReference>
<dbReference type="SUPFAM" id="SSF109604">
    <property type="entry name" value="HD-domain/PDEase-like"/>
    <property type="match status" value="1"/>
</dbReference>
<evidence type="ECO:0000259" key="2">
    <source>
        <dbReference type="PROSITE" id="PS51831"/>
    </source>
</evidence>
<dbReference type="Gene3D" id="1.10.3210.10">
    <property type="entry name" value="Hypothetical protein af1432"/>
    <property type="match status" value="1"/>
</dbReference>
<dbReference type="NCBIfam" id="TIGR01353">
    <property type="entry name" value="dGTP_triPase"/>
    <property type="match status" value="1"/>
</dbReference>
<dbReference type="InterPro" id="IPR026875">
    <property type="entry name" value="PHydrolase_assoc_dom"/>
</dbReference>
<dbReference type="PANTHER" id="PTHR35795:SF1">
    <property type="entry name" value="BIS(5'-NUCLEOSYL)-TETRAPHOSPHATASE, SYMMETRICAL"/>
    <property type="match status" value="1"/>
</dbReference>
<dbReference type="STRING" id="261392.SAMN02745149_01250"/>
<keyword evidence="1" id="KW-0378">Hydrolase</keyword>
<dbReference type="InterPro" id="IPR003607">
    <property type="entry name" value="HD/PDEase_dom"/>
</dbReference>
<dbReference type="Proteomes" id="UP000190423">
    <property type="component" value="Unassembled WGS sequence"/>
</dbReference>
<dbReference type="InterPro" id="IPR051094">
    <property type="entry name" value="Diverse_Catalytic_Enzymes"/>
</dbReference>
<dbReference type="OrthoDB" id="9803619at2"/>
<dbReference type="InterPro" id="IPR006261">
    <property type="entry name" value="dGTPase"/>
</dbReference>
<proteinExistence type="predicted"/>
<evidence type="ECO:0000313" key="4">
    <source>
        <dbReference type="Proteomes" id="UP000190423"/>
    </source>
</evidence>
<evidence type="ECO:0000256" key="1">
    <source>
        <dbReference type="ARBA" id="ARBA00022801"/>
    </source>
</evidence>
<dbReference type="PANTHER" id="PTHR35795">
    <property type="entry name" value="SLR1885 PROTEIN"/>
    <property type="match status" value="1"/>
</dbReference>
<feature type="domain" description="HD" evidence="2">
    <location>
        <begin position="71"/>
        <end position="219"/>
    </location>
</feature>
<dbReference type="CDD" id="cd00077">
    <property type="entry name" value="HDc"/>
    <property type="match status" value="1"/>
</dbReference>